<dbReference type="Proteomes" id="UP000307000">
    <property type="component" value="Chromosome"/>
</dbReference>
<dbReference type="GO" id="GO:0003676">
    <property type="term" value="F:nucleic acid binding"/>
    <property type="evidence" value="ECO:0007669"/>
    <property type="project" value="InterPro"/>
</dbReference>
<reference evidence="13 14" key="1">
    <citation type="submission" date="2018-12" db="EMBL/GenBank/DDBJ databases">
        <title>Complete Genome Sequence of Glutamicibacter creatinolyticus strain LGCM259,isolated from an abscess of a 12-year-old mare in Italy.</title>
        <authorList>
            <person name="Santos R.G."/>
            <person name="Silva A.L."/>
            <person name="Seyffert N."/>
            <person name="Castro T.L.P."/>
            <person name="Attili A.R."/>
            <person name="Rifici C."/>
            <person name="Mazzullo G."/>
            <person name="Brenig B."/>
            <person name="Venanzi F."/>
            <person name="Azevedo V."/>
        </authorList>
    </citation>
    <scope>NUCLEOTIDE SEQUENCE [LARGE SCALE GENOMIC DNA]</scope>
    <source>
        <strain evidence="13 14">LGCM 259</strain>
    </source>
</reference>
<evidence type="ECO:0000256" key="9">
    <source>
        <dbReference type="ARBA" id="ARBA00022842"/>
    </source>
</evidence>
<name>A0A5B7WXQ4_9MICC</name>
<dbReference type="InterPro" id="IPR050092">
    <property type="entry name" value="RNase_H"/>
</dbReference>
<organism evidence="13 14">
    <name type="scientific">Glutamicibacter creatinolyticus</name>
    <dbReference type="NCBI Taxonomy" id="162496"/>
    <lineage>
        <taxon>Bacteria</taxon>
        <taxon>Bacillati</taxon>
        <taxon>Actinomycetota</taxon>
        <taxon>Actinomycetes</taxon>
        <taxon>Micrococcales</taxon>
        <taxon>Micrococcaceae</taxon>
        <taxon>Glutamicibacter</taxon>
    </lineage>
</organism>
<dbReference type="InterPro" id="IPR002156">
    <property type="entry name" value="RNaseH_domain"/>
</dbReference>
<evidence type="ECO:0000256" key="5">
    <source>
        <dbReference type="ARBA" id="ARBA00022722"/>
    </source>
</evidence>
<feature type="compositionally biased region" description="Low complexity" evidence="11">
    <location>
        <begin position="136"/>
        <end position="145"/>
    </location>
</feature>
<dbReference type="EMBL" id="CP034412">
    <property type="protein sequence ID" value="QCY48050.1"/>
    <property type="molecule type" value="Genomic_DNA"/>
</dbReference>
<dbReference type="GO" id="GO:0004523">
    <property type="term" value="F:RNA-DNA hybrid ribonuclease activity"/>
    <property type="evidence" value="ECO:0007669"/>
    <property type="project" value="UniProtKB-UniRule"/>
</dbReference>
<evidence type="ECO:0000256" key="8">
    <source>
        <dbReference type="ARBA" id="ARBA00022801"/>
    </source>
</evidence>
<dbReference type="PANTHER" id="PTHR10642:SF26">
    <property type="entry name" value="RIBONUCLEASE H1"/>
    <property type="match status" value="1"/>
</dbReference>
<dbReference type="InterPro" id="IPR032710">
    <property type="entry name" value="NTF2-like_dom_sf"/>
</dbReference>
<feature type="domain" description="RNase H type-1" evidence="12">
    <location>
        <begin position="1"/>
        <end position="139"/>
    </location>
</feature>
<keyword evidence="9 10" id="KW-0460">Magnesium</keyword>
<keyword evidence="6 10" id="KW-0479">Metal-binding</keyword>
<dbReference type="KEGG" id="gcr:GcLGCM259_2343"/>
<dbReference type="AlphaFoldDB" id="A0A5B7WXQ4"/>
<keyword evidence="7 10" id="KW-0255">Endonuclease</keyword>
<dbReference type="RefSeq" id="WP_138926731.1">
    <property type="nucleotide sequence ID" value="NZ_CP034412.1"/>
</dbReference>
<dbReference type="InterPro" id="IPR012337">
    <property type="entry name" value="RNaseH-like_sf"/>
</dbReference>
<dbReference type="HAMAP" id="MF_00042">
    <property type="entry name" value="RNase_H"/>
    <property type="match status" value="1"/>
</dbReference>
<dbReference type="InterPro" id="IPR022892">
    <property type="entry name" value="RNaseHI"/>
</dbReference>
<dbReference type="PROSITE" id="PS50879">
    <property type="entry name" value="RNASE_H_1"/>
    <property type="match status" value="1"/>
</dbReference>
<gene>
    <name evidence="10" type="primary">rnhA</name>
    <name evidence="13" type="ORF">GcLGCM259_2343</name>
</gene>
<comment type="catalytic activity">
    <reaction evidence="1 10">
        <text>Endonucleolytic cleavage to 5'-phosphomonoester.</text>
        <dbReference type="EC" id="3.1.26.4"/>
    </reaction>
</comment>
<sequence length="332" mass="35537">MTIIAAADGSALGNPGPAGWAWYIDEQNWAAGGWDHGTNNMGELQAVLELFRATEHLAGEELRILCDSQYAINCISKWMPGWKKRGWKKADGKPVMNQEILKELDAAIQNRSYTFEWVRGHAGHELNEAADERARAAATAHQRSAPVPHGPGFTRDAAPGSAAAATTVSAAGPRTTAKTEAETGAGQAAPVHTGSHAAAPGELAASGQAEPAGAETTAMVFGLERGMLDGKVRTSFEEFVDFLHPGYQEVSRHGGLLDVATVQQVLDSGQRLPATGPTQLLTAHALADDLVLLAYRMKPADGSATLVCSSWWQHTEQGWKLRFRQETAEQPR</sequence>
<comment type="cofactor">
    <cofactor evidence="10">
        <name>Mg(2+)</name>
        <dbReference type="ChEBI" id="CHEBI:18420"/>
    </cofactor>
    <text evidence="10">Binds 1 Mg(2+) ion per subunit. May bind a second metal ion at a regulatory site, or after substrate binding.</text>
</comment>
<keyword evidence="10" id="KW-0963">Cytoplasm</keyword>
<keyword evidence="5 10" id="KW-0540">Nuclease</keyword>
<feature type="compositionally biased region" description="Low complexity" evidence="11">
    <location>
        <begin position="157"/>
        <end position="189"/>
    </location>
</feature>
<evidence type="ECO:0000256" key="10">
    <source>
        <dbReference type="HAMAP-Rule" id="MF_00042"/>
    </source>
</evidence>
<keyword evidence="14" id="KW-1185">Reference proteome</keyword>
<evidence type="ECO:0000256" key="11">
    <source>
        <dbReference type="SAM" id="MobiDB-lite"/>
    </source>
</evidence>
<evidence type="ECO:0000256" key="6">
    <source>
        <dbReference type="ARBA" id="ARBA00022723"/>
    </source>
</evidence>
<dbReference type="EC" id="3.1.26.4" evidence="4 10"/>
<keyword evidence="8 10" id="KW-0378">Hydrolase</keyword>
<feature type="binding site" evidence="10">
    <location>
        <position position="43"/>
    </location>
    <ligand>
        <name>Mg(2+)</name>
        <dbReference type="ChEBI" id="CHEBI:18420"/>
        <label>1</label>
    </ligand>
</feature>
<dbReference type="InterPro" id="IPR036397">
    <property type="entry name" value="RNaseH_sf"/>
</dbReference>
<evidence type="ECO:0000256" key="2">
    <source>
        <dbReference type="ARBA" id="ARBA00005300"/>
    </source>
</evidence>
<feature type="binding site" evidence="10">
    <location>
        <position position="131"/>
    </location>
    <ligand>
        <name>Mg(2+)</name>
        <dbReference type="ChEBI" id="CHEBI:18420"/>
        <label>2</label>
    </ligand>
</feature>
<dbReference type="GO" id="GO:0000287">
    <property type="term" value="F:magnesium ion binding"/>
    <property type="evidence" value="ECO:0007669"/>
    <property type="project" value="UniProtKB-UniRule"/>
</dbReference>
<protein>
    <recommendedName>
        <fullName evidence="4 10">Ribonuclease H</fullName>
        <shortName evidence="10">RNase H</shortName>
        <ecNumber evidence="4 10">3.1.26.4</ecNumber>
    </recommendedName>
</protein>
<dbReference type="GO" id="GO:0005737">
    <property type="term" value="C:cytoplasm"/>
    <property type="evidence" value="ECO:0007669"/>
    <property type="project" value="UniProtKB-SubCell"/>
</dbReference>
<comment type="subcellular location">
    <subcellularLocation>
        <location evidence="10">Cytoplasm</location>
    </subcellularLocation>
</comment>
<evidence type="ECO:0000256" key="3">
    <source>
        <dbReference type="ARBA" id="ARBA00011245"/>
    </source>
</evidence>
<dbReference type="PANTHER" id="PTHR10642">
    <property type="entry name" value="RIBONUCLEASE H1"/>
    <property type="match status" value="1"/>
</dbReference>
<evidence type="ECO:0000256" key="1">
    <source>
        <dbReference type="ARBA" id="ARBA00000077"/>
    </source>
</evidence>
<evidence type="ECO:0000259" key="12">
    <source>
        <dbReference type="PROSITE" id="PS50879"/>
    </source>
</evidence>
<accession>A0A5B7WXQ4</accession>
<comment type="function">
    <text evidence="10">Endonuclease that specifically degrades the RNA of RNA-DNA hybrids.</text>
</comment>
<feature type="binding site" evidence="10">
    <location>
        <position position="8"/>
    </location>
    <ligand>
        <name>Mg(2+)</name>
        <dbReference type="ChEBI" id="CHEBI:18420"/>
        <label>2</label>
    </ligand>
</feature>
<comment type="similarity">
    <text evidence="2 10">Belongs to the RNase H family.</text>
</comment>
<dbReference type="Gene3D" id="3.30.420.10">
    <property type="entry name" value="Ribonuclease H-like superfamily/Ribonuclease H"/>
    <property type="match status" value="1"/>
</dbReference>
<feature type="region of interest" description="Disordered" evidence="11">
    <location>
        <begin position="130"/>
        <end position="194"/>
    </location>
</feature>
<proteinExistence type="inferred from homology"/>
<evidence type="ECO:0000313" key="14">
    <source>
        <dbReference type="Proteomes" id="UP000307000"/>
    </source>
</evidence>
<feature type="binding site" evidence="10">
    <location>
        <position position="8"/>
    </location>
    <ligand>
        <name>Mg(2+)</name>
        <dbReference type="ChEBI" id="CHEBI:18420"/>
        <label>1</label>
    </ligand>
</feature>
<dbReference type="SUPFAM" id="SSF54427">
    <property type="entry name" value="NTF2-like"/>
    <property type="match status" value="1"/>
</dbReference>
<comment type="subunit">
    <text evidence="3 10">Monomer.</text>
</comment>
<dbReference type="SUPFAM" id="SSF53098">
    <property type="entry name" value="Ribonuclease H-like"/>
    <property type="match status" value="1"/>
</dbReference>
<dbReference type="Pfam" id="PF00075">
    <property type="entry name" value="RNase_H"/>
    <property type="match status" value="1"/>
</dbReference>
<feature type="binding site" evidence="10">
    <location>
        <position position="67"/>
    </location>
    <ligand>
        <name>Mg(2+)</name>
        <dbReference type="ChEBI" id="CHEBI:18420"/>
        <label>1</label>
    </ligand>
</feature>
<evidence type="ECO:0000313" key="13">
    <source>
        <dbReference type="EMBL" id="QCY48050.1"/>
    </source>
</evidence>
<evidence type="ECO:0000256" key="7">
    <source>
        <dbReference type="ARBA" id="ARBA00022759"/>
    </source>
</evidence>
<evidence type="ECO:0000256" key="4">
    <source>
        <dbReference type="ARBA" id="ARBA00012180"/>
    </source>
</evidence>
<dbReference type="CDD" id="cd09278">
    <property type="entry name" value="RNase_HI_prokaryote_like"/>
    <property type="match status" value="1"/>
</dbReference>
<dbReference type="GO" id="GO:0043137">
    <property type="term" value="P:DNA replication, removal of RNA primer"/>
    <property type="evidence" value="ECO:0007669"/>
    <property type="project" value="TreeGrafter"/>
</dbReference>